<proteinExistence type="predicted"/>
<dbReference type="Proteomes" id="UP001595997">
    <property type="component" value="Unassembled WGS sequence"/>
</dbReference>
<evidence type="ECO:0000256" key="1">
    <source>
        <dbReference type="SAM" id="MobiDB-lite"/>
    </source>
</evidence>
<gene>
    <name evidence="2" type="ORF">ACFPA8_06020</name>
</gene>
<evidence type="ECO:0008006" key="4">
    <source>
        <dbReference type="Google" id="ProtNLM"/>
    </source>
</evidence>
<accession>A0ABV9A7Z1</accession>
<sequence length="68" mass="7148">MPKQGRGTSAGADLDHGGRPPLPDLTGVDLRLLRVTDDPAVHAAVDDVLRGPERFTGKWWGTDTGNGG</sequence>
<evidence type="ECO:0000313" key="3">
    <source>
        <dbReference type="Proteomes" id="UP001595997"/>
    </source>
</evidence>
<reference evidence="3" key="1">
    <citation type="journal article" date="2019" name="Int. J. Syst. Evol. Microbiol.">
        <title>The Global Catalogue of Microorganisms (GCM) 10K type strain sequencing project: providing services to taxonomists for standard genome sequencing and annotation.</title>
        <authorList>
            <consortium name="The Broad Institute Genomics Platform"/>
            <consortium name="The Broad Institute Genome Sequencing Center for Infectious Disease"/>
            <person name="Wu L."/>
            <person name="Ma J."/>
        </authorList>
    </citation>
    <scope>NUCLEOTIDE SEQUENCE [LARGE SCALE GENOMIC DNA]</scope>
    <source>
        <strain evidence="3">CGMCC 4.7357</strain>
    </source>
</reference>
<dbReference type="EMBL" id="JBHSFH010000004">
    <property type="protein sequence ID" value="MFC4493691.1"/>
    <property type="molecule type" value="Genomic_DNA"/>
</dbReference>
<keyword evidence="3" id="KW-1185">Reference proteome</keyword>
<organism evidence="2 3">
    <name type="scientific">Streptomyces ovatisporus</name>
    <dbReference type="NCBI Taxonomy" id="1128682"/>
    <lineage>
        <taxon>Bacteria</taxon>
        <taxon>Bacillati</taxon>
        <taxon>Actinomycetota</taxon>
        <taxon>Actinomycetes</taxon>
        <taxon>Kitasatosporales</taxon>
        <taxon>Streptomycetaceae</taxon>
        <taxon>Streptomyces</taxon>
    </lineage>
</organism>
<evidence type="ECO:0000313" key="2">
    <source>
        <dbReference type="EMBL" id="MFC4493691.1"/>
    </source>
</evidence>
<name>A0ABV9A7Z1_9ACTN</name>
<comment type="caution">
    <text evidence="2">The sequence shown here is derived from an EMBL/GenBank/DDBJ whole genome shotgun (WGS) entry which is preliminary data.</text>
</comment>
<dbReference type="RefSeq" id="WP_386443393.1">
    <property type="nucleotide sequence ID" value="NZ_JBHSFH010000004.1"/>
</dbReference>
<feature type="region of interest" description="Disordered" evidence="1">
    <location>
        <begin position="1"/>
        <end position="25"/>
    </location>
</feature>
<protein>
    <recommendedName>
        <fullName evidence="4">GNAT family N-acetyltransferase</fullName>
    </recommendedName>
</protein>